<accession>A0A7X1G0H4</accession>
<organism evidence="10 11">
    <name type="scientific">Novosphingobium piscinae</name>
    <dbReference type="NCBI Taxonomy" id="1507448"/>
    <lineage>
        <taxon>Bacteria</taxon>
        <taxon>Pseudomonadati</taxon>
        <taxon>Pseudomonadota</taxon>
        <taxon>Alphaproteobacteria</taxon>
        <taxon>Sphingomonadales</taxon>
        <taxon>Sphingomonadaceae</taxon>
        <taxon>Novosphingobium</taxon>
    </lineage>
</organism>
<sequence>MTLFRQAKDCSLPRGAALLAAGTAALLAGCAPVPRLGVAPPPLAQAGTAATQSLAPTVGAPSAWPGEGWWQAYGDPQLDALVAEGLSAAPDIALAQARLDRAAALARSAGAARLPQAEAQAGVQQEKQSLNLGFPPSFKPVLPQGWNDGGQITASLGFDLDLWGRNRAALAAATSQRRAAALDLQQARLLLSVAIVSAYVDLDRLVAERDIRAAQVRSLEQTGEIADQRVENGLENIASTAQARGAVALARIALSQAEESEALRRSQIAALVGAGPDRGLALRRPALSAVTVRGIPATATTELVARRPDVAAARERVAAGASSMREARAGFFPSLSLNALFGVQSLGLERLFEADSTYGRVGPAVSLPIFRGGALAARYRGARADYDAAVASYNATVLGAYRETADAVTATRLVTERLAQARAAAAASEEALATVTARYKAGLVSYLDVLQVDDRRLDARLTLAAIEAAARGADLALVRALGGGFSSATATATAPMTAMKDTPHG</sequence>
<keyword evidence="5" id="KW-0732">Signal</keyword>
<dbReference type="Proteomes" id="UP000551327">
    <property type="component" value="Unassembled WGS sequence"/>
</dbReference>
<dbReference type="PANTHER" id="PTHR30203">
    <property type="entry name" value="OUTER MEMBRANE CATION EFFLUX PROTEIN"/>
    <property type="match status" value="1"/>
</dbReference>
<evidence type="ECO:0000256" key="8">
    <source>
        <dbReference type="ARBA" id="ARBA00023288"/>
    </source>
</evidence>
<dbReference type="PROSITE" id="PS51257">
    <property type="entry name" value="PROKAR_LIPOPROTEIN"/>
    <property type="match status" value="1"/>
</dbReference>
<evidence type="ECO:0000256" key="9">
    <source>
        <dbReference type="RuleBase" id="RU362097"/>
    </source>
</evidence>
<evidence type="ECO:0000256" key="4">
    <source>
        <dbReference type="ARBA" id="ARBA00022692"/>
    </source>
</evidence>
<gene>
    <name evidence="10" type="ORF">H7F53_14565</name>
</gene>
<dbReference type="SUPFAM" id="SSF56954">
    <property type="entry name" value="Outer membrane efflux proteins (OEP)"/>
    <property type="match status" value="1"/>
</dbReference>
<dbReference type="NCBIfam" id="TIGR01845">
    <property type="entry name" value="outer_NodT"/>
    <property type="match status" value="1"/>
</dbReference>
<dbReference type="RefSeq" id="WP_185680234.1">
    <property type="nucleotide sequence ID" value="NZ_JACLAX010000018.1"/>
</dbReference>
<protein>
    <submittedName>
        <fullName evidence="10">Efflux transporter outer membrane subunit</fullName>
    </submittedName>
</protein>
<dbReference type="PANTHER" id="PTHR30203:SF20">
    <property type="entry name" value="MULTIDRUG RESISTANCE OUTER MEMBRANE PROTEIN MDTP-RELATED"/>
    <property type="match status" value="1"/>
</dbReference>
<comment type="caution">
    <text evidence="10">The sequence shown here is derived from an EMBL/GenBank/DDBJ whole genome shotgun (WGS) entry which is preliminary data.</text>
</comment>
<comment type="subcellular location">
    <subcellularLocation>
        <location evidence="9">Cell membrane</location>
        <topology evidence="9">Lipid-anchor</topology>
    </subcellularLocation>
    <subcellularLocation>
        <location evidence="1">Membrane</location>
    </subcellularLocation>
</comment>
<keyword evidence="4 9" id="KW-0812">Transmembrane</keyword>
<keyword evidence="3 9" id="KW-1134">Transmembrane beta strand</keyword>
<dbReference type="EMBL" id="JACLAX010000018">
    <property type="protein sequence ID" value="MBC2670373.1"/>
    <property type="molecule type" value="Genomic_DNA"/>
</dbReference>
<evidence type="ECO:0000256" key="5">
    <source>
        <dbReference type="ARBA" id="ARBA00022729"/>
    </source>
</evidence>
<proteinExistence type="inferred from homology"/>
<dbReference type="Gene3D" id="2.20.200.10">
    <property type="entry name" value="Outer membrane efflux proteins (OEP)"/>
    <property type="match status" value="1"/>
</dbReference>
<dbReference type="Pfam" id="PF02321">
    <property type="entry name" value="OEP"/>
    <property type="match status" value="2"/>
</dbReference>
<evidence type="ECO:0000256" key="6">
    <source>
        <dbReference type="ARBA" id="ARBA00023136"/>
    </source>
</evidence>
<evidence type="ECO:0000256" key="1">
    <source>
        <dbReference type="ARBA" id="ARBA00004370"/>
    </source>
</evidence>
<dbReference type="GO" id="GO:0005886">
    <property type="term" value="C:plasma membrane"/>
    <property type="evidence" value="ECO:0007669"/>
    <property type="project" value="UniProtKB-SubCell"/>
</dbReference>
<comment type="similarity">
    <text evidence="2 9">Belongs to the outer membrane factor (OMF) (TC 1.B.17) family.</text>
</comment>
<evidence type="ECO:0000256" key="3">
    <source>
        <dbReference type="ARBA" id="ARBA00022452"/>
    </source>
</evidence>
<dbReference type="AlphaFoldDB" id="A0A7X1G0H4"/>
<evidence type="ECO:0000256" key="7">
    <source>
        <dbReference type="ARBA" id="ARBA00023139"/>
    </source>
</evidence>
<keyword evidence="8 9" id="KW-0449">Lipoprotein</keyword>
<name>A0A7X1G0H4_9SPHN</name>
<dbReference type="Gene3D" id="1.20.1600.10">
    <property type="entry name" value="Outer membrane efflux proteins (OEP)"/>
    <property type="match status" value="1"/>
</dbReference>
<evidence type="ECO:0000313" key="10">
    <source>
        <dbReference type="EMBL" id="MBC2670373.1"/>
    </source>
</evidence>
<dbReference type="InterPro" id="IPR003423">
    <property type="entry name" value="OMP_efflux"/>
</dbReference>
<dbReference type="GO" id="GO:0015562">
    <property type="term" value="F:efflux transmembrane transporter activity"/>
    <property type="evidence" value="ECO:0007669"/>
    <property type="project" value="InterPro"/>
</dbReference>
<evidence type="ECO:0000313" key="11">
    <source>
        <dbReference type="Proteomes" id="UP000551327"/>
    </source>
</evidence>
<keyword evidence="6 9" id="KW-0472">Membrane</keyword>
<reference evidence="10 11" key="1">
    <citation type="submission" date="2020-08" db="EMBL/GenBank/DDBJ databases">
        <title>The genome sequence of type strain Novosphingobium piscinae KCTC 42194.</title>
        <authorList>
            <person name="Liu Y."/>
        </authorList>
    </citation>
    <scope>NUCLEOTIDE SEQUENCE [LARGE SCALE GENOMIC DNA]</scope>
    <source>
        <strain evidence="10 11">KCTC 42194</strain>
    </source>
</reference>
<evidence type="ECO:0000256" key="2">
    <source>
        <dbReference type="ARBA" id="ARBA00007613"/>
    </source>
</evidence>
<keyword evidence="7 9" id="KW-0564">Palmitate</keyword>
<dbReference type="InterPro" id="IPR010131">
    <property type="entry name" value="MdtP/NodT-like"/>
</dbReference>
<keyword evidence="11" id="KW-1185">Reference proteome</keyword>